<accession>A0A3D8I1X6</accession>
<dbReference type="InterPro" id="IPR038726">
    <property type="entry name" value="PDDEXK_AddAB-type"/>
</dbReference>
<keyword evidence="3" id="KW-1185">Reference proteome</keyword>
<dbReference type="SUPFAM" id="SSF52540">
    <property type="entry name" value="P-loop containing nucleoside triphosphate hydrolases"/>
    <property type="match status" value="1"/>
</dbReference>
<dbReference type="Gene3D" id="3.40.50.300">
    <property type="entry name" value="P-loop containing nucleotide triphosphate hydrolases"/>
    <property type="match status" value="1"/>
</dbReference>
<dbReference type="Pfam" id="PF12705">
    <property type="entry name" value="PDDEXK_1"/>
    <property type="match status" value="1"/>
</dbReference>
<evidence type="ECO:0000313" key="3">
    <source>
        <dbReference type="Proteomes" id="UP000256599"/>
    </source>
</evidence>
<proteinExistence type="predicted"/>
<gene>
    <name evidence="2" type="ORF">CQA63_07990</name>
</gene>
<comment type="caution">
    <text evidence="2">The sequence shown here is derived from an EMBL/GenBank/DDBJ whole genome shotgun (WGS) entry which is preliminary data.</text>
</comment>
<reference evidence="2 3" key="1">
    <citation type="submission" date="2018-04" db="EMBL/GenBank/DDBJ databases">
        <title>Novel Campyloabacter and Helicobacter Species and Strains.</title>
        <authorList>
            <person name="Mannion A.J."/>
            <person name="Shen Z."/>
            <person name="Fox J.G."/>
        </authorList>
    </citation>
    <scope>NUCLEOTIDE SEQUENCE [LARGE SCALE GENOMIC DNA]</scope>
    <source>
        <strain evidence="2 3">MIT 98-6070</strain>
    </source>
</reference>
<dbReference type="Gene3D" id="3.90.320.10">
    <property type="match status" value="1"/>
</dbReference>
<dbReference type="AlphaFoldDB" id="A0A3D8I1X6"/>
<feature type="domain" description="PD-(D/E)XK endonuclease-like" evidence="1">
    <location>
        <begin position="496"/>
        <end position="733"/>
    </location>
</feature>
<dbReference type="EMBL" id="NXLR01000018">
    <property type="protein sequence ID" value="RDU59143.1"/>
    <property type="molecule type" value="Genomic_DNA"/>
</dbReference>
<evidence type="ECO:0000259" key="1">
    <source>
        <dbReference type="Pfam" id="PF12705"/>
    </source>
</evidence>
<name>A0A3D8I1X6_9HELI</name>
<dbReference type="Proteomes" id="UP000256599">
    <property type="component" value="Unassembled WGS sequence"/>
</dbReference>
<dbReference type="InterPro" id="IPR027417">
    <property type="entry name" value="P-loop_NTPase"/>
</dbReference>
<organism evidence="2 3">
    <name type="scientific">Helicobacter marmotae</name>
    <dbReference type="NCBI Taxonomy" id="152490"/>
    <lineage>
        <taxon>Bacteria</taxon>
        <taxon>Pseudomonadati</taxon>
        <taxon>Campylobacterota</taxon>
        <taxon>Epsilonproteobacteria</taxon>
        <taxon>Campylobacterales</taxon>
        <taxon>Helicobacteraceae</taxon>
        <taxon>Helicobacter</taxon>
    </lineage>
</organism>
<evidence type="ECO:0000313" key="2">
    <source>
        <dbReference type="EMBL" id="RDU59143.1"/>
    </source>
</evidence>
<protein>
    <submittedName>
        <fullName evidence="2">PD-(D/E)XK nuclease family protein</fullName>
    </submittedName>
</protein>
<sequence length="734" mass="85378">MMNEFFTQLVIIDGYRALPKAMRSPLAISVLKEYANELGDKKLVFEKSFLAFLETSQFLFDFFNELAQAQVAIDSISLRDIYGDYDDHLKILEKIEASYKARLEAMKCYDGFILPKGAQVRINRAFLESFSQIDIYIDGILSKAHIGLLSEILPITKVCVHFDFDEFNAKLAFLPSKLLSQCKPFHHYSIAFGADIHSGELIMGEALKYPAKLEAYGFALRISQVALVFEKIQAWLKMGIKEEHIAIIVPDEEFIHYLALLDRAHNLNFAMGKDIESTRVYQCLKEMSEGESAAQKLSYQQICEKIEDALRVFDDRQSKKLRENVSELLFIWKDIDFSPHCFGEILELLLKELRECSIDDVMGGKIRVMGVLESRGLSCERVVIVDFNDGVIPSVSQSDLFLNSKIRKELHMPTIKDKEQLQKHYYCSIFSGAREVVVSYVENEDKHKSLLLEELAKMLNMELKTHNGDSYFSLFAQAGKLKYYEDEIKGEIPKILTPSKLKTLLECKRQYFYKYHEKLSELEEKQTRLGNLMHESLAFAYGEYLHKPTKLQAQKIYQQILQYCEGKEASNTLDRANIKFLQYELKDFLEKYEDGKEVEILCLEEDMEVEYGGFVFKKRPDRIQKLENRIEIIDYKYKGDFSIAKVENTTDFALILYMHAFKARYSEYSTLPIELYYWNIKNKEKQKFFQEKNIEAKDTSLLEKLASLQGEVLFSKCEKHTYCRYCAFKALCNR</sequence>
<dbReference type="InterPro" id="IPR011604">
    <property type="entry name" value="PDDEXK-like_dom_sf"/>
</dbReference>